<dbReference type="Proteomes" id="UP001151532">
    <property type="component" value="Chromosome 16"/>
</dbReference>
<feature type="transmembrane region" description="Helical" evidence="1">
    <location>
        <begin position="12"/>
        <end position="31"/>
    </location>
</feature>
<keyword evidence="1" id="KW-1133">Transmembrane helix</keyword>
<evidence type="ECO:0000256" key="1">
    <source>
        <dbReference type="SAM" id="Phobius"/>
    </source>
</evidence>
<evidence type="ECO:0000313" key="3">
    <source>
        <dbReference type="Proteomes" id="UP001151532"/>
    </source>
</evidence>
<evidence type="ECO:0000313" key="2">
    <source>
        <dbReference type="EMBL" id="KAJ6755970.1"/>
    </source>
</evidence>
<organism evidence="2 3">
    <name type="scientific">Salix purpurea</name>
    <name type="common">Purple osier willow</name>
    <dbReference type="NCBI Taxonomy" id="77065"/>
    <lineage>
        <taxon>Eukaryota</taxon>
        <taxon>Viridiplantae</taxon>
        <taxon>Streptophyta</taxon>
        <taxon>Embryophyta</taxon>
        <taxon>Tracheophyta</taxon>
        <taxon>Spermatophyta</taxon>
        <taxon>Magnoliopsida</taxon>
        <taxon>eudicotyledons</taxon>
        <taxon>Gunneridae</taxon>
        <taxon>Pentapetalae</taxon>
        <taxon>rosids</taxon>
        <taxon>fabids</taxon>
        <taxon>Malpighiales</taxon>
        <taxon>Salicaceae</taxon>
        <taxon>Saliceae</taxon>
        <taxon>Salix</taxon>
    </lineage>
</organism>
<reference evidence="2" key="2">
    <citation type="journal article" date="2023" name="Int. J. Mol. Sci.">
        <title>De Novo Assembly and Annotation of 11 Diverse Shrub Willow (Salix) Genomes Reveals Novel Gene Organization in Sex-Linked Regions.</title>
        <authorList>
            <person name="Hyden B."/>
            <person name="Feng K."/>
            <person name="Yates T.B."/>
            <person name="Jawdy S."/>
            <person name="Cereghino C."/>
            <person name="Smart L.B."/>
            <person name="Muchero W."/>
        </authorList>
    </citation>
    <scope>NUCLEOTIDE SEQUENCE</scope>
    <source>
        <tissue evidence="2">Shoot tip</tissue>
    </source>
</reference>
<keyword evidence="1" id="KW-0812">Transmembrane</keyword>
<accession>A0A9Q1A2K7</accession>
<name>A0A9Q1A2K7_SALPP</name>
<dbReference type="EMBL" id="JAPFFK010000007">
    <property type="protein sequence ID" value="KAJ6755970.1"/>
    <property type="molecule type" value="Genomic_DNA"/>
</dbReference>
<protein>
    <submittedName>
        <fullName evidence="2">Uncharacterized protein</fullName>
    </submittedName>
</protein>
<comment type="caution">
    <text evidence="2">The sequence shown here is derived from an EMBL/GenBank/DDBJ whole genome shotgun (WGS) entry which is preliminary data.</text>
</comment>
<keyword evidence="1" id="KW-0472">Membrane</keyword>
<keyword evidence="3" id="KW-1185">Reference proteome</keyword>
<sequence>MKLIIEDQRLTRQLSLLLAIFMAGLGFIKMLPRHLINPRVSEAVITENKLKKFMDESNIWRKY</sequence>
<gene>
    <name evidence="2" type="ORF">OIU79_028392</name>
</gene>
<proteinExistence type="predicted"/>
<reference evidence="2" key="1">
    <citation type="submission" date="2022-11" db="EMBL/GenBank/DDBJ databases">
        <authorList>
            <person name="Hyden B.L."/>
            <person name="Feng K."/>
            <person name="Yates T."/>
            <person name="Jawdy S."/>
            <person name="Smart L.B."/>
            <person name="Muchero W."/>
        </authorList>
    </citation>
    <scope>NUCLEOTIDE SEQUENCE</scope>
    <source>
        <tissue evidence="2">Shoot tip</tissue>
    </source>
</reference>
<dbReference type="AlphaFoldDB" id="A0A9Q1A2K7"/>